<comment type="caution">
    <text evidence="2">The sequence shown here is derived from an EMBL/GenBank/DDBJ whole genome shotgun (WGS) entry which is preliminary data.</text>
</comment>
<dbReference type="PANTHER" id="PTHR33990:SF1">
    <property type="entry name" value="PROTEIN YJDN"/>
    <property type="match status" value="1"/>
</dbReference>
<accession>A0A919T0D0</accession>
<keyword evidence="3" id="KW-1185">Reference proteome</keyword>
<dbReference type="InterPro" id="IPR029068">
    <property type="entry name" value="Glyas_Bleomycin-R_OHBP_Dase"/>
</dbReference>
<sequence>MAVRLNPYIAFTDGKARAAMEFYHSVLGGELNVSTFGDFGAPDPALADKVMHATLVTDTGMVLMGADAPPGLEHVPGNDIAISLSGDEAEVMREWWAKLADGGVVSTPLEKQMWGDEFGTCTDRFGVEWMVNIAAPQS</sequence>
<dbReference type="Gene3D" id="3.10.180.10">
    <property type="entry name" value="2,3-Dihydroxybiphenyl 1,2-Dioxygenase, domain 1"/>
    <property type="match status" value="1"/>
</dbReference>
<reference evidence="2" key="1">
    <citation type="submission" date="2021-03" db="EMBL/GenBank/DDBJ databases">
        <title>Whole genome shotgun sequence of Actinoplanes auranticolor NBRC 12245.</title>
        <authorList>
            <person name="Komaki H."/>
            <person name="Tamura T."/>
        </authorList>
    </citation>
    <scope>NUCLEOTIDE SEQUENCE</scope>
    <source>
        <strain evidence="2">NBRC 12245</strain>
    </source>
</reference>
<dbReference type="Pfam" id="PF00903">
    <property type="entry name" value="Glyoxalase"/>
    <property type="match status" value="1"/>
</dbReference>
<dbReference type="Proteomes" id="UP000681340">
    <property type="component" value="Unassembled WGS sequence"/>
</dbReference>
<name>A0A919T0D0_9ACTN</name>
<dbReference type="PANTHER" id="PTHR33990">
    <property type="entry name" value="PROTEIN YJDN-RELATED"/>
    <property type="match status" value="1"/>
</dbReference>
<organism evidence="2 3">
    <name type="scientific">Actinoplanes auranticolor</name>
    <dbReference type="NCBI Taxonomy" id="47988"/>
    <lineage>
        <taxon>Bacteria</taxon>
        <taxon>Bacillati</taxon>
        <taxon>Actinomycetota</taxon>
        <taxon>Actinomycetes</taxon>
        <taxon>Micromonosporales</taxon>
        <taxon>Micromonosporaceae</taxon>
        <taxon>Actinoplanes</taxon>
    </lineage>
</organism>
<evidence type="ECO:0000313" key="3">
    <source>
        <dbReference type="Proteomes" id="UP000681340"/>
    </source>
</evidence>
<dbReference type="CDD" id="cd06588">
    <property type="entry name" value="PhnB_like"/>
    <property type="match status" value="1"/>
</dbReference>
<evidence type="ECO:0000313" key="2">
    <source>
        <dbReference type="EMBL" id="GIM80343.1"/>
    </source>
</evidence>
<dbReference type="InterPro" id="IPR004360">
    <property type="entry name" value="Glyas_Fos-R_dOase_dom"/>
</dbReference>
<dbReference type="AlphaFoldDB" id="A0A919T0D0"/>
<protein>
    <submittedName>
        <fullName evidence="2">VOC family protein</fullName>
    </submittedName>
</protein>
<proteinExistence type="predicted"/>
<gene>
    <name evidence="2" type="ORF">Aau02nite_90120</name>
</gene>
<dbReference type="InterPro" id="IPR028973">
    <property type="entry name" value="PhnB-like"/>
</dbReference>
<feature type="domain" description="Glyoxalase/fosfomycin resistance/dioxygenase" evidence="1">
    <location>
        <begin position="8"/>
        <end position="131"/>
    </location>
</feature>
<dbReference type="EMBL" id="BOQL01000095">
    <property type="protein sequence ID" value="GIM80343.1"/>
    <property type="molecule type" value="Genomic_DNA"/>
</dbReference>
<evidence type="ECO:0000259" key="1">
    <source>
        <dbReference type="Pfam" id="PF00903"/>
    </source>
</evidence>
<dbReference type="RefSeq" id="WP_212994784.1">
    <property type="nucleotide sequence ID" value="NZ_BAABEA010000015.1"/>
</dbReference>
<dbReference type="SUPFAM" id="SSF54593">
    <property type="entry name" value="Glyoxalase/Bleomycin resistance protein/Dihydroxybiphenyl dioxygenase"/>
    <property type="match status" value="1"/>
</dbReference>